<name>A0A644UXS6_9ZZZZ</name>
<sequence length="137" mass="15480">MANIRKKGWSAWHVPERPPSPGRPGPEVDARAVRPLAMWIRASASILSDIGAQQNVGCELYDYAKSQHQCRGRHGQREPYRASDAQRRRPAHGARGGGAIRARRRRSGAGAPGRHPHHHRQFLRRGRRGAQRHRFRG</sequence>
<dbReference type="EMBL" id="VSSQ01000182">
    <property type="protein sequence ID" value="MPL83888.1"/>
    <property type="molecule type" value="Genomic_DNA"/>
</dbReference>
<evidence type="ECO:0000256" key="1">
    <source>
        <dbReference type="SAM" id="MobiDB-lite"/>
    </source>
</evidence>
<feature type="compositionally biased region" description="Basic residues" evidence="1">
    <location>
        <begin position="114"/>
        <end position="137"/>
    </location>
</feature>
<reference evidence="2" key="1">
    <citation type="submission" date="2019-08" db="EMBL/GenBank/DDBJ databases">
        <authorList>
            <person name="Kucharzyk K."/>
            <person name="Murdoch R.W."/>
            <person name="Higgins S."/>
            <person name="Loffler F."/>
        </authorList>
    </citation>
    <scope>NUCLEOTIDE SEQUENCE</scope>
</reference>
<dbReference type="AlphaFoldDB" id="A0A644UXS6"/>
<feature type="region of interest" description="Disordered" evidence="1">
    <location>
        <begin position="1"/>
        <end position="29"/>
    </location>
</feature>
<feature type="region of interest" description="Disordered" evidence="1">
    <location>
        <begin position="67"/>
        <end position="137"/>
    </location>
</feature>
<accession>A0A644UXS6</accession>
<protein>
    <submittedName>
        <fullName evidence="2">Uncharacterized protein</fullName>
    </submittedName>
</protein>
<organism evidence="2">
    <name type="scientific">bioreactor metagenome</name>
    <dbReference type="NCBI Taxonomy" id="1076179"/>
    <lineage>
        <taxon>unclassified sequences</taxon>
        <taxon>metagenomes</taxon>
        <taxon>ecological metagenomes</taxon>
    </lineage>
</organism>
<comment type="caution">
    <text evidence="2">The sequence shown here is derived from an EMBL/GenBank/DDBJ whole genome shotgun (WGS) entry which is preliminary data.</text>
</comment>
<feature type="compositionally biased region" description="Basic and acidic residues" evidence="1">
    <location>
        <begin position="75"/>
        <end position="87"/>
    </location>
</feature>
<proteinExistence type="predicted"/>
<gene>
    <name evidence="2" type="ORF">SDC9_29847</name>
</gene>
<evidence type="ECO:0000313" key="2">
    <source>
        <dbReference type="EMBL" id="MPL83888.1"/>
    </source>
</evidence>